<dbReference type="InterPro" id="IPR011991">
    <property type="entry name" value="ArsR-like_HTH"/>
</dbReference>
<evidence type="ECO:0000313" key="3">
    <source>
        <dbReference type="Proteomes" id="UP000029050"/>
    </source>
</evidence>
<protein>
    <submittedName>
        <fullName evidence="2">MarR family transcriptional regulator</fullName>
    </submittedName>
</protein>
<dbReference type="InterPro" id="IPR036390">
    <property type="entry name" value="WH_DNA-bd_sf"/>
</dbReference>
<dbReference type="OrthoDB" id="8966183at2"/>
<sequence>MDLIACVEQVYFSMVTNELQRMRSNGLYRGVSYNGLLYMDLIRHMPDATVSSIAQTLGVAKSSVSQRISELESKGLVVRHKDEHDARISHVGIAPDAIDDVSAIDTSIREAVQSLSKEYNEKEILIGCAMLSSVAKALDAQTTSLGQKQGGRV</sequence>
<dbReference type="SMART" id="SM00347">
    <property type="entry name" value="HTH_MARR"/>
    <property type="match status" value="1"/>
</dbReference>
<dbReference type="Pfam" id="PF12802">
    <property type="entry name" value="MarR_2"/>
    <property type="match status" value="1"/>
</dbReference>
<dbReference type="STRING" id="218140.BPSY_0652"/>
<evidence type="ECO:0000259" key="1">
    <source>
        <dbReference type="SMART" id="SM00347"/>
    </source>
</evidence>
<reference evidence="2 3" key="1">
    <citation type="submission" date="2014-03" db="EMBL/GenBank/DDBJ databases">
        <title>Genomics of Bifidobacteria.</title>
        <authorList>
            <person name="Ventura M."/>
            <person name="Milani C."/>
            <person name="Lugli G.A."/>
        </authorList>
    </citation>
    <scope>NUCLEOTIDE SEQUENCE [LARGE SCALE GENOMIC DNA]</scope>
    <source>
        <strain evidence="2 3">LMG 21775</strain>
    </source>
</reference>
<dbReference type="InterPro" id="IPR039422">
    <property type="entry name" value="MarR/SlyA-like"/>
</dbReference>
<dbReference type="SUPFAM" id="SSF46785">
    <property type="entry name" value="Winged helix' DNA-binding domain"/>
    <property type="match status" value="1"/>
</dbReference>
<comment type="caution">
    <text evidence="2">The sequence shown here is derived from an EMBL/GenBank/DDBJ whole genome shotgun (WGS) entry which is preliminary data.</text>
</comment>
<dbReference type="InterPro" id="IPR036388">
    <property type="entry name" value="WH-like_DNA-bd_sf"/>
</dbReference>
<evidence type="ECO:0000313" key="2">
    <source>
        <dbReference type="EMBL" id="KFI82861.1"/>
    </source>
</evidence>
<dbReference type="CDD" id="cd00090">
    <property type="entry name" value="HTH_ARSR"/>
    <property type="match status" value="1"/>
</dbReference>
<name>A0A087CHW1_9BIFI</name>
<dbReference type="PANTHER" id="PTHR33164:SF43">
    <property type="entry name" value="HTH-TYPE TRANSCRIPTIONAL REPRESSOR YETL"/>
    <property type="match status" value="1"/>
</dbReference>
<dbReference type="eggNOG" id="COG1846">
    <property type="taxonomic scope" value="Bacteria"/>
</dbReference>
<dbReference type="AlphaFoldDB" id="A0A087CHW1"/>
<gene>
    <name evidence="2" type="ORF">BPSY_0652</name>
</gene>
<dbReference type="PANTHER" id="PTHR33164">
    <property type="entry name" value="TRANSCRIPTIONAL REGULATOR, MARR FAMILY"/>
    <property type="match status" value="1"/>
</dbReference>
<dbReference type="GO" id="GO:0006950">
    <property type="term" value="P:response to stress"/>
    <property type="evidence" value="ECO:0007669"/>
    <property type="project" value="TreeGrafter"/>
</dbReference>
<proteinExistence type="predicted"/>
<dbReference type="InterPro" id="IPR000835">
    <property type="entry name" value="HTH_MarR-typ"/>
</dbReference>
<organism evidence="2 3">
    <name type="scientific">Bifidobacterium psychraerophilum</name>
    <dbReference type="NCBI Taxonomy" id="218140"/>
    <lineage>
        <taxon>Bacteria</taxon>
        <taxon>Bacillati</taxon>
        <taxon>Actinomycetota</taxon>
        <taxon>Actinomycetes</taxon>
        <taxon>Bifidobacteriales</taxon>
        <taxon>Bifidobacteriaceae</taxon>
        <taxon>Bifidobacterium</taxon>
    </lineage>
</organism>
<keyword evidence="3" id="KW-1185">Reference proteome</keyword>
<feature type="domain" description="HTH marR-type" evidence="1">
    <location>
        <begin position="24"/>
        <end position="124"/>
    </location>
</feature>
<dbReference type="GO" id="GO:0003700">
    <property type="term" value="F:DNA-binding transcription factor activity"/>
    <property type="evidence" value="ECO:0007669"/>
    <property type="project" value="InterPro"/>
</dbReference>
<dbReference type="EMBL" id="JGZI01000008">
    <property type="protein sequence ID" value="KFI82861.1"/>
    <property type="molecule type" value="Genomic_DNA"/>
</dbReference>
<dbReference type="RefSeq" id="WP_157809776.1">
    <property type="nucleotide sequence ID" value="NZ_JBDNLK010000004.1"/>
</dbReference>
<accession>A0A087CHW1</accession>
<dbReference type="Gene3D" id="1.10.10.10">
    <property type="entry name" value="Winged helix-like DNA-binding domain superfamily/Winged helix DNA-binding domain"/>
    <property type="match status" value="1"/>
</dbReference>
<dbReference type="Proteomes" id="UP000029050">
    <property type="component" value="Unassembled WGS sequence"/>
</dbReference>